<dbReference type="InterPro" id="IPR006059">
    <property type="entry name" value="SBP"/>
</dbReference>
<evidence type="ECO:0000256" key="3">
    <source>
        <dbReference type="ARBA" id="ARBA00022729"/>
    </source>
</evidence>
<dbReference type="PRINTS" id="PR00909">
    <property type="entry name" value="SPERMDNBNDNG"/>
</dbReference>
<evidence type="ECO:0000256" key="4">
    <source>
        <dbReference type="ARBA" id="ARBA00022764"/>
    </source>
</evidence>
<dbReference type="GO" id="GO:0019808">
    <property type="term" value="F:polyamine binding"/>
    <property type="evidence" value="ECO:0007669"/>
    <property type="project" value="InterPro"/>
</dbReference>
<dbReference type="AlphaFoldDB" id="A9WCJ4"/>
<dbReference type="STRING" id="324602.Caur_1768"/>
<organism evidence="5 6">
    <name type="scientific">Chloroflexus aurantiacus (strain ATCC 29366 / DSM 635 / J-10-fl)</name>
    <dbReference type="NCBI Taxonomy" id="324602"/>
    <lineage>
        <taxon>Bacteria</taxon>
        <taxon>Bacillati</taxon>
        <taxon>Chloroflexota</taxon>
        <taxon>Chloroflexia</taxon>
        <taxon>Chloroflexales</taxon>
        <taxon>Chloroflexineae</taxon>
        <taxon>Chloroflexaceae</taxon>
        <taxon>Chloroflexus</taxon>
    </lineage>
</organism>
<keyword evidence="4" id="KW-0574">Periplasm</keyword>
<keyword evidence="2" id="KW-0813">Transport</keyword>
<sequence length="312" mass="34245">MPQAIIDAFSAETGVSVEYIGYDTPEEALIALEQGANYDLMIMVNSLVPDLIAAGKLAPLNYANIPNARNISPSFRDLIFDPGGRHSIVYQWGTTGLLVRTDLVEQPITRWADLWKPDLAGKIVLWPIPRDTINVLLKSLGYSINTTDPGQLAVARERAAELAHRVTLTQEGDEVVTPYLLSDEHVVALGWTYDAFDAQAQNENIAYIIPAEGTILWFDNFVIPTTSSNRALAERFIDFVLRPEMSALVTNELAVATGNEVAYPLIDPALRNNPAIFPSGDVLQNAEIELSLDPTTQAIHNEIYAAFISAKP</sequence>
<evidence type="ECO:0000313" key="5">
    <source>
        <dbReference type="EMBL" id="ABY34985.1"/>
    </source>
</evidence>
<dbReference type="KEGG" id="cau:Caur_1768"/>
<dbReference type="InParanoid" id="A9WCJ4"/>
<dbReference type="GO" id="GO:0042597">
    <property type="term" value="C:periplasmic space"/>
    <property type="evidence" value="ECO:0007669"/>
    <property type="project" value="UniProtKB-SubCell"/>
</dbReference>
<dbReference type="Pfam" id="PF13416">
    <property type="entry name" value="SBP_bac_8"/>
    <property type="match status" value="1"/>
</dbReference>
<dbReference type="PANTHER" id="PTHR30222">
    <property type="entry name" value="SPERMIDINE/PUTRESCINE-BINDING PERIPLASMIC PROTEIN"/>
    <property type="match status" value="1"/>
</dbReference>
<gene>
    <name evidence="5" type="ordered locus">Caur_1768</name>
</gene>
<dbReference type="EnsemblBacteria" id="ABY34985">
    <property type="protein sequence ID" value="ABY34985"/>
    <property type="gene ID" value="Caur_1768"/>
</dbReference>
<dbReference type="eggNOG" id="COG0687">
    <property type="taxonomic scope" value="Bacteria"/>
</dbReference>
<dbReference type="InterPro" id="IPR001188">
    <property type="entry name" value="Sperm_putr-bd"/>
</dbReference>
<dbReference type="Proteomes" id="UP000002008">
    <property type="component" value="Chromosome"/>
</dbReference>
<dbReference type="PANTHER" id="PTHR30222:SF17">
    <property type="entry name" value="SPERMIDINE_PUTRESCINE-BINDING PERIPLASMIC PROTEIN"/>
    <property type="match status" value="1"/>
</dbReference>
<dbReference type="GO" id="GO:0015846">
    <property type="term" value="P:polyamine transport"/>
    <property type="evidence" value="ECO:0000318"/>
    <property type="project" value="GO_Central"/>
</dbReference>
<name>A9WCJ4_CHLAA</name>
<proteinExistence type="predicted"/>
<evidence type="ECO:0000313" key="6">
    <source>
        <dbReference type="Proteomes" id="UP000002008"/>
    </source>
</evidence>
<protein>
    <submittedName>
        <fullName evidence="5">Extracellular solute-binding protein family 1</fullName>
    </submittedName>
</protein>
<dbReference type="Gene3D" id="3.40.190.10">
    <property type="entry name" value="Periplasmic binding protein-like II"/>
    <property type="match status" value="2"/>
</dbReference>
<accession>A9WCJ4</accession>
<dbReference type="HOGENOM" id="CLU_026974_1_3_0"/>
<keyword evidence="3" id="KW-0732">Signal</keyword>
<dbReference type="PATRIC" id="fig|324602.8.peg.2016"/>
<comment type="subcellular location">
    <subcellularLocation>
        <location evidence="1">Periplasm</location>
    </subcellularLocation>
</comment>
<evidence type="ECO:0000256" key="1">
    <source>
        <dbReference type="ARBA" id="ARBA00004418"/>
    </source>
</evidence>
<evidence type="ECO:0000256" key="2">
    <source>
        <dbReference type="ARBA" id="ARBA00022448"/>
    </source>
</evidence>
<reference evidence="6" key="1">
    <citation type="journal article" date="2011" name="BMC Genomics">
        <title>Complete genome sequence of the filamentous anoxygenic phototrophic bacterium Chloroflexus aurantiacus.</title>
        <authorList>
            <person name="Tang K.H."/>
            <person name="Barry K."/>
            <person name="Chertkov O."/>
            <person name="Dalin E."/>
            <person name="Han C.S."/>
            <person name="Hauser L.J."/>
            <person name="Honchak B.M."/>
            <person name="Karbach L.E."/>
            <person name="Land M.L."/>
            <person name="Lapidus A."/>
            <person name="Larimer F.W."/>
            <person name="Mikhailova N."/>
            <person name="Pitluck S."/>
            <person name="Pierson B.K."/>
            <person name="Blankenship R.E."/>
        </authorList>
    </citation>
    <scope>NUCLEOTIDE SEQUENCE [LARGE SCALE GENOMIC DNA]</scope>
    <source>
        <strain evidence="6">ATCC 29366 / DSM 635 / J-10-fl</strain>
    </source>
</reference>
<keyword evidence="6" id="KW-1185">Reference proteome</keyword>
<dbReference type="SUPFAM" id="SSF53850">
    <property type="entry name" value="Periplasmic binding protein-like II"/>
    <property type="match status" value="1"/>
</dbReference>
<dbReference type="EMBL" id="CP000909">
    <property type="protein sequence ID" value="ABY34985.1"/>
    <property type="molecule type" value="Genomic_DNA"/>
</dbReference>
<dbReference type="CDD" id="cd13590">
    <property type="entry name" value="PBP2_PotD_PotF_like"/>
    <property type="match status" value="1"/>
</dbReference>